<dbReference type="PANTHER" id="PTHR33803:SF3">
    <property type="entry name" value="BLL1974 PROTEIN"/>
    <property type="match status" value="1"/>
</dbReference>
<accession>A0A1G9JUL1</accession>
<keyword evidence="2" id="KW-1185">Reference proteome</keyword>
<protein>
    <submittedName>
        <fullName evidence="1">Transposase, IS5 family</fullName>
    </submittedName>
</protein>
<sequence>MAQEAGLKLRQSHARLGPRLVAQVSRYTHARQFKRIRKGLRRLKGYTGRVMRDIQRQVDAITDSALREKIAVVNRLPRQKPKNKRKLHALHEPDVDCISKGKARKRY</sequence>
<dbReference type="EMBL" id="FNEK01000084">
    <property type="protein sequence ID" value="SDL41340.1"/>
    <property type="molecule type" value="Genomic_DNA"/>
</dbReference>
<gene>
    <name evidence="1" type="ORF">SAMN04488026_10848</name>
</gene>
<evidence type="ECO:0000313" key="2">
    <source>
        <dbReference type="Proteomes" id="UP000199382"/>
    </source>
</evidence>
<evidence type="ECO:0000313" key="1">
    <source>
        <dbReference type="EMBL" id="SDL41340.1"/>
    </source>
</evidence>
<dbReference type="AlphaFoldDB" id="A0A1G9JUL1"/>
<proteinExistence type="predicted"/>
<dbReference type="Proteomes" id="UP000199382">
    <property type="component" value="Unassembled WGS sequence"/>
</dbReference>
<reference evidence="1 2" key="1">
    <citation type="submission" date="2016-10" db="EMBL/GenBank/DDBJ databases">
        <authorList>
            <person name="de Groot N.N."/>
        </authorList>
    </citation>
    <scope>NUCLEOTIDE SEQUENCE [LARGE SCALE GENOMIC DNA]</scope>
    <source>
        <strain evidence="1 2">DSM 25294</strain>
    </source>
</reference>
<organism evidence="1 2">
    <name type="scientific">Aliiruegeria lutimaris</name>
    <dbReference type="NCBI Taxonomy" id="571298"/>
    <lineage>
        <taxon>Bacteria</taxon>
        <taxon>Pseudomonadati</taxon>
        <taxon>Pseudomonadota</taxon>
        <taxon>Alphaproteobacteria</taxon>
        <taxon>Rhodobacterales</taxon>
        <taxon>Roseobacteraceae</taxon>
        <taxon>Aliiruegeria</taxon>
    </lineage>
</organism>
<name>A0A1G9JUL1_9RHOB</name>
<dbReference type="OrthoDB" id="7169055at2"/>
<dbReference type="STRING" id="571298.SAMN04488026_10848"/>
<dbReference type="PANTHER" id="PTHR33803">
    <property type="entry name" value="IS1478 TRANSPOSASE"/>
    <property type="match status" value="1"/>
</dbReference>